<dbReference type="AlphaFoldDB" id="A0ABC9NGI9"/>
<dbReference type="EMBL" id="AAYH02000035">
    <property type="protein sequence ID" value="EDO55731.1"/>
    <property type="molecule type" value="Genomic_DNA"/>
</dbReference>
<accession>A0ABC9NGI9</accession>
<comment type="caution">
    <text evidence="1">The sequence shown here is derived from an EMBL/GenBank/DDBJ whole genome shotgun (WGS) entry which is preliminary data.</text>
</comment>
<evidence type="ECO:0000313" key="1">
    <source>
        <dbReference type="EMBL" id="EDO55731.1"/>
    </source>
</evidence>
<protein>
    <submittedName>
        <fullName evidence="1">Uncharacterized protein</fullName>
    </submittedName>
</protein>
<gene>
    <name evidence="1" type="ORF">BACUNI_00573</name>
</gene>
<evidence type="ECO:0000313" key="2">
    <source>
        <dbReference type="Proteomes" id="UP000004110"/>
    </source>
</evidence>
<proteinExistence type="predicted"/>
<reference evidence="1" key="2">
    <citation type="submission" date="2013-11" db="EMBL/GenBank/DDBJ databases">
        <title>Draft genome sequence of Bacteroides uniformis (ATCC 8492).</title>
        <authorList>
            <person name="Sudarsanam P."/>
            <person name="Ley R."/>
            <person name="Guruge J."/>
            <person name="Turnbaugh P.J."/>
            <person name="Mahowald M."/>
            <person name="Liep D."/>
            <person name="Gordon J."/>
        </authorList>
    </citation>
    <scope>NUCLEOTIDE SEQUENCE</scope>
    <source>
        <strain evidence="1">ATCC 8492</strain>
    </source>
</reference>
<reference evidence="1" key="1">
    <citation type="submission" date="2007-06" db="EMBL/GenBank/DDBJ databases">
        <authorList>
            <person name="Fulton L."/>
            <person name="Clifton S."/>
            <person name="Fulton B."/>
            <person name="Xu J."/>
            <person name="Minx P."/>
            <person name="Pepin K.H."/>
            <person name="Johnson M."/>
            <person name="Thiruvilangam P."/>
            <person name="Bhonagiri V."/>
            <person name="Nash W.E."/>
            <person name="Mardis E.R."/>
            <person name="Wilson R.K."/>
        </authorList>
    </citation>
    <scope>NUCLEOTIDE SEQUENCE [LARGE SCALE GENOMIC DNA]</scope>
    <source>
        <strain evidence="1">ATCC 8492</strain>
    </source>
</reference>
<sequence>MYLQTYTKIMRKINASLLSLIERSGKHPLLRGYV</sequence>
<keyword evidence="2" id="KW-1185">Reference proteome</keyword>
<organism evidence="1 2">
    <name type="scientific">Bacteroides uniformis (strain ATCC 8492 / DSM 6597 / CCUG 4942 / CIP 103695 / JCM 5828 / KCTC 5204 / NCTC 13054 / VPI 0061)</name>
    <dbReference type="NCBI Taxonomy" id="411479"/>
    <lineage>
        <taxon>Bacteria</taxon>
        <taxon>Pseudomonadati</taxon>
        <taxon>Bacteroidota</taxon>
        <taxon>Bacteroidia</taxon>
        <taxon>Bacteroidales</taxon>
        <taxon>Bacteroidaceae</taxon>
        <taxon>Bacteroides</taxon>
    </lineage>
</organism>
<dbReference type="Proteomes" id="UP000004110">
    <property type="component" value="Unassembled WGS sequence"/>
</dbReference>
<name>A0ABC9NGI9_BACUC</name>